<dbReference type="EMBL" id="LAZR01019104">
    <property type="protein sequence ID" value="KKL93752.1"/>
    <property type="molecule type" value="Genomic_DNA"/>
</dbReference>
<dbReference type="InterPro" id="IPR036098">
    <property type="entry name" value="Thymidylate_synthase_ThyX_sf"/>
</dbReference>
<comment type="caution">
    <text evidence="1">The sequence shown here is derived from an EMBL/GenBank/DDBJ whole genome shotgun (WGS) entry which is preliminary data.</text>
</comment>
<dbReference type="CDD" id="cd20175">
    <property type="entry name" value="ThyX"/>
    <property type="match status" value="1"/>
</dbReference>
<organism evidence="1">
    <name type="scientific">marine sediment metagenome</name>
    <dbReference type="NCBI Taxonomy" id="412755"/>
    <lineage>
        <taxon>unclassified sequences</taxon>
        <taxon>metagenomes</taxon>
        <taxon>ecological metagenomes</taxon>
    </lineage>
</organism>
<protein>
    <submittedName>
        <fullName evidence="1">Uncharacterized protein</fullName>
    </submittedName>
</protein>
<dbReference type="SUPFAM" id="SSF69796">
    <property type="entry name" value="Thymidylate synthase-complementing protein Thy1"/>
    <property type="match status" value="1"/>
</dbReference>
<accession>A0A0F9J3P3</accession>
<dbReference type="GO" id="GO:0006231">
    <property type="term" value="P:dTMP biosynthetic process"/>
    <property type="evidence" value="ECO:0007669"/>
    <property type="project" value="InterPro"/>
</dbReference>
<dbReference type="Gene3D" id="3.30.1360.170">
    <property type="match status" value="1"/>
</dbReference>
<sequence length="85" mass="9865">AYEDYEDLLELGVAKELARNVLAQGMFTKFMYKTNTRGLMNFLSLRNDERAMYEIRKYAEAIEEVFAEKLPLTHKAFVNNGRVAP</sequence>
<dbReference type="GO" id="GO:0070402">
    <property type="term" value="F:NADPH binding"/>
    <property type="evidence" value="ECO:0007669"/>
    <property type="project" value="TreeGrafter"/>
</dbReference>
<evidence type="ECO:0000313" key="1">
    <source>
        <dbReference type="EMBL" id="KKL93752.1"/>
    </source>
</evidence>
<dbReference type="GO" id="GO:0050660">
    <property type="term" value="F:flavin adenine dinucleotide binding"/>
    <property type="evidence" value="ECO:0007669"/>
    <property type="project" value="InterPro"/>
</dbReference>
<name>A0A0F9J3P3_9ZZZZ</name>
<dbReference type="AlphaFoldDB" id="A0A0F9J3P3"/>
<dbReference type="GO" id="GO:0050797">
    <property type="term" value="F:thymidylate synthase (FAD) activity"/>
    <property type="evidence" value="ECO:0007669"/>
    <property type="project" value="InterPro"/>
</dbReference>
<feature type="non-terminal residue" evidence="1">
    <location>
        <position position="1"/>
    </location>
</feature>
<proteinExistence type="predicted"/>
<dbReference type="PANTHER" id="PTHR34934:SF1">
    <property type="entry name" value="FLAVIN-DEPENDENT THYMIDYLATE SYNTHASE"/>
    <property type="match status" value="1"/>
</dbReference>
<dbReference type="InterPro" id="IPR003669">
    <property type="entry name" value="Thymidylate_synthase_ThyX"/>
</dbReference>
<reference evidence="1" key="1">
    <citation type="journal article" date="2015" name="Nature">
        <title>Complex archaea that bridge the gap between prokaryotes and eukaryotes.</title>
        <authorList>
            <person name="Spang A."/>
            <person name="Saw J.H."/>
            <person name="Jorgensen S.L."/>
            <person name="Zaremba-Niedzwiedzka K."/>
            <person name="Martijn J."/>
            <person name="Lind A.E."/>
            <person name="van Eijk R."/>
            <person name="Schleper C."/>
            <person name="Guy L."/>
            <person name="Ettema T.J."/>
        </authorList>
    </citation>
    <scope>NUCLEOTIDE SEQUENCE</scope>
</reference>
<dbReference type="GO" id="GO:0004799">
    <property type="term" value="F:thymidylate synthase activity"/>
    <property type="evidence" value="ECO:0007669"/>
    <property type="project" value="TreeGrafter"/>
</dbReference>
<dbReference type="Pfam" id="PF02511">
    <property type="entry name" value="Thy1"/>
    <property type="match status" value="1"/>
</dbReference>
<dbReference type="PANTHER" id="PTHR34934">
    <property type="entry name" value="FLAVIN-DEPENDENT THYMIDYLATE SYNTHASE"/>
    <property type="match status" value="1"/>
</dbReference>
<dbReference type="PROSITE" id="PS51331">
    <property type="entry name" value="THYX"/>
    <property type="match status" value="1"/>
</dbReference>
<gene>
    <name evidence="1" type="ORF">LCGC14_1871500</name>
</gene>